<proteinExistence type="predicted"/>
<reference evidence="1 2" key="1">
    <citation type="submission" date="2020-08" db="EMBL/GenBank/DDBJ databases">
        <title>A Genomic Blueprint of the Chicken Gut Microbiome.</title>
        <authorList>
            <person name="Gilroy R."/>
            <person name="Ravi A."/>
            <person name="Getino M."/>
            <person name="Pursley I."/>
            <person name="Horton D.L."/>
            <person name="Alikhan N.-F."/>
            <person name="Baker D."/>
            <person name="Gharbi K."/>
            <person name="Hall N."/>
            <person name="Watson M."/>
            <person name="Adriaenssens E.M."/>
            <person name="Foster-Nyarko E."/>
            <person name="Jarju S."/>
            <person name="Secka A."/>
            <person name="Antonio M."/>
            <person name="Oren A."/>
            <person name="Chaudhuri R."/>
            <person name="La Ragione R.M."/>
            <person name="Hildebrand F."/>
            <person name="Pallen M.J."/>
        </authorList>
    </citation>
    <scope>NUCLEOTIDE SEQUENCE [LARGE SCALE GENOMIC DNA]</scope>
    <source>
        <strain evidence="1 2">Sa2CUA10</strain>
    </source>
</reference>
<name>A0ABR8SH06_9BACL</name>
<evidence type="ECO:0000313" key="2">
    <source>
        <dbReference type="Proteomes" id="UP000603641"/>
    </source>
</evidence>
<keyword evidence="2" id="KW-1185">Reference proteome</keyword>
<organism evidence="1 2">
    <name type="scientific">Fictibacillus norfolkensis</name>
    <dbReference type="NCBI Taxonomy" id="2762233"/>
    <lineage>
        <taxon>Bacteria</taxon>
        <taxon>Bacillati</taxon>
        <taxon>Bacillota</taxon>
        <taxon>Bacilli</taxon>
        <taxon>Bacillales</taxon>
        <taxon>Fictibacillaceae</taxon>
        <taxon>Fictibacillus</taxon>
    </lineage>
</organism>
<accession>A0ABR8SH06</accession>
<dbReference type="Proteomes" id="UP000603641">
    <property type="component" value="Unassembled WGS sequence"/>
</dbReference>
<gene>
    <name evidence="1" type="ORF">H9648_01780</name>
</gene>
<dbReference type="EMBL" id="JACSQM010000001">
    <property type="protein sequence ID" value="MBD7962766.1"/>
    <property type="molecule type" value="Genomic_DNA"/>
</dbReference>
<evidence type="ECO:0000313" key="1">
    <source>
        <dbReference type="EMBL" id="MBD7962766.1"/>
    </source>
</evidence>
<comment type="caution">
    <text evidence="1">The sequence shown here is derived from an EMBL/GenBank/DDBJ whole genome shotgun (WGS) entry which is preliminary data.</text>
</comment>
<evidence type="ECO:0008006" key="3">
    <source>
        <dbReference type="Google" id="ProtNLM"/>
    </source>
</evidence>
<sequence length="327" mass="38577">MSKELINFNKNFNCYFLTVRAILSRKAEITDLFWNQAAMISTSEEDVFSFTPYHKSLPEQLYEYFNIEEKIISTQDFEEFYREVKETTALGYTILLISDCYDLPHTLYYQQRFNHHAVEIFSADEDEVHIVDHYYNYSGSVPKESLRQILLSRIDRGEAPGFELIYYKTEEMSVPEVSGFVHTMIDINQTFMRGGDPYQKPNPHPSRKLGIEAFDEFVHHLEHEVFINREDNVDISYHCLKELANSRSNYSHFLLMNRSLSPEMEFMGEGYLVLSNLLQVTANMVLKCFITKRYDQFHPRVMKKLNEIRSKELELLNIRLTETIPSC</sequence>
<protein>
    <recommendedName>
        <fullName evidence="3">Butirosin biosynthesis protein H N-terminal domain-containing protein</fullName>
    </recommendedName>
</protein>
<dbReference type="RefSeq" id="WP_191752068.1">
    <property type="nucleotide sequence ID" value="NZ_JACSQM010000001.1"/>
</dbReference>